<gene>
    <name evidence="1" type="ORF">ASZ90_007737</name>
</gene>
<organism evidence="1">
    <name type="scientific">hydrocarbon metagenome</name>
    <dbReference type="NCBI Taxonomy" id="938273"/>
    <lineage>
        <taxon>unclassified sequences</taxon>
        <taxon>metagenomes</taxon>
        <taxon>ecological metagenomes</taxon>
    </lineage>
</organism>
<sequence>MDNYTFMRMGNLYQATIDLMIAACKRFGAENAELAISTIGDAINEGSSFDEICNRVLAETSGKVVVAWEDIPFVTQIIRAENLIKEAIEDLNKAIKIKTEDGHVKK</sequence>
<proteinExistence type="predicted"/>
<accession>A0A0W8FNJ5</accession>
<comment type="caution">
    <text evidence="1">The sequence shown here is derived from an EMBL/GenBank/DDBJ whole genome shotgun (WGS) entry which is preliminary data.</text>
</comment>
<name>A0A0W8FNJ5_9ZZZZ</name>
<reference evidence="1" key="1">
    <citation type="journal article" date="2015" name="Proc. Natl. Acad. Sci. U.S.A.">
        <title>Networks of energetic and metabolic interactions define dynamics in microbial communities.</title>
        <authorList>
            <person name="Embree M."/>
            <person name="Liu J.K."/>
            <person name="Al-Bassam M.M."/>
            <person name="Zengler K."/>
        </authorList>
    </citation>
    <scope>NUCLEOTIDE SEQUENCE</scope>
</reference>
<dbReference type="EMBL" id="LNQE01000963">
    <property type="protein sequence ID" value="KUG22493.1"/>
    <property type="molecule type" value="Genomic_DNA"/>
</dbReference>
<dbReference type="AlphaFoldDB" id="A0A0W8FNJ5"/>
<protein>
    <submittedName>
        <fullName evidence="1">Uncharacterized protein</fullName>
    </submittedName>
</protein>
<evidence type="ECO:0000313" key="1">
    <source>
        <dbReference type="EMBL" id="KUG22493.1"/>
    </source>
</evidence>